<dbReference type="HOGENOM" id="CLU_1340716_0_0_2"/>
<accession>C7NPV9</accession>
<dbReference type="EMBL" id="CP001687">
    <property type="protein sequence ID" value="ACV10406.1"/>
    <property type="molecule type" value="Genomic_DNA"/>
</dbReference>
<dbReference type="AlphaFoldDB" id="C7NPV9"/>
<dbReference type="InterPro" id="IPR041698">
    <property type="entry name" value="Methyltransf_25"/>
</dbReference>
<dbReference type="STRING" id="519442.Huta_0218"/>
<evidence type="ECO:0000313" key="6">
    <source>
        <dbReference type="Proteomes" id="UP000002071"/>
    </source>
</evidence>
<organism evidence="5 6">
    <name type="scientific">Halorhabdus utahensis (strain DSM 12940 / JCM 11049 / AX-2)</name>
    <dbReference type="NCBI Taxonomy" id="519442"/>
    <lineage>
        <taxon>Archaea</taxon>
        <taxon>Methanobacteriati</taxon>
        <taxon>Methanobacteriota</taxon>
        <taxon>Stenosarchaea group</taxon>
        <taxon>Halobacteria</taxon>
        <taxon>Halobacteriales</taxon>
        <taxon>Haloarculaceae</taxon>
        <taxon>Halorhabdus</taxon>
    </lineage>
</organism>
<evidence type="ECO:0000256" key="3">
    <source>
        <dbReference type="ARBA" id="ARBA00022691"/>
    </source>
</evidence>
<dbReference type="PANTHER" id="PTHR43464:SF19">
    <property type="entry name" value="UBIQUINONE BIOSYNTHESIS O-METHYLTRANSFERASE, MITOCHONDRIAL"/>
    <property type="match status" value="1"/>
</dbReference>
<evidence type="ECO:0000259" key="4">
    <source>
        <dbReference type="Pfam" id="PF13649"/>
    </source>
</evidence>
<dbReference type="PANTHER" id="PTHR43464">
    <property type="entry name" value="METHYLTRANSFERASE"/>
    <property type="match status" value="1"/>
</dbReference>
<sequence>MDPDTVRREWADRSGEYSPEYYAHYGPNETSEAIRETLDQYLTSDASILELGCSSGRHLAHLLKHGYEDVTGIEVNDDAFDVMAETYPELARQGTFYHDTIEAVIEDFADGQFDAVFAVETLQHIHPESVWVFDELARVTDDLLITVENEVDGEGSSEPEVTYVSEDIPLYHRDWNQIFTGRGLVEVDAVAGERDTRRTFRVDG</sequence>
<reference evidence="5 6" key="1">
    <citation type="journal article" date="2009" name="Stand. Genomic Sci.">
        <title>Complete genome sequence of Halorhabdus utahensis type strain (AX-2).</title>
        <authorList>
            <person name="Anderson I."/>
            <person name="Tindall B.J."/>
            <person name="Pomrenke H."/>
            <person name="Goker M."/>
            <person name="Lapidus A."/>
            <person name="Nolan M."/>
            <person name="Copeland A."/>
            <person name="Glavina Del Rio T."/>
            <person name="Chen F."/>
            <person name="Tice H."/>
            <person name="Cheng J.F."/>
            <person name="Lucas S."/>
            <person name="Chertkov O."/>
            <person name="Bruce D."/>
            <person name="Brettin T."/>
            <person name="Detter J.C."/>
            <person name="Han C."/>
            <person name="Goodwin L."/>
            <person name="Land M."/>
            <person name="Hauser L."/>
            <person name="Chang Y.J."/>
            <person name="Jeffries C.D."/>
            <person name="Pitluck S."/>
            <person name="Pati A."/>
            <person name="Mavromatis K."/>
            <person name="Ivanova N."/>
            <person name="Ovchinnikova G."/>
            <person name="Chen A."/>
            <person name="Palaniappan K."/>
            <person name="Chain P."/>
            <person name="Rohde M."/>
            <person name="Bristow J."/>
            <person name="Eisen J.A."/>
            <person name="Markowitz V."/>
            <person name="Hugenholtz P."/>
            <person name="Kyrpides N.C."/>
            <person name="Klenk H.P."/>
        </authorList>
    </citation>
    <scope>NUCLEOTIDE SEQUENCE [LARGE SCALE GENOMIC DNA]</scope>
    <source>
        <strain evidence="6">DSM 12940 / JCM 11049 / AX-2</strain>
    </source>
</reference>
<evidence type="ECO:0000256" key="1">
    <source>
        <dbReference type="ARBA" id="ARBA00022603"/>
    </source>
</evidence>
<dbReference type="GeneID" id="8382480"/>
<feature type="domain" description="Methyltransferase" evidence="4">
    <location>
        <begin position="48"/>
        <end position="140"/>
    </location>
</feature>
<evidence type="ECO:0000313" key="5">
    <source>
        <dbReference type="EMBL" id="ACV10406.1"/>
    </source>
</evidence>
<dbReference type="Pfam" id="PF13649">
    <property type="entry name" value="Methyltransf_25"/>
    <property type="match status" value="1"/>
</dbReference>
<name>C7NPV9_HALUD</name>
<dbReference type="Proteomes" id="UP000002071">
    <property type="component" value="Chromosome"/>
</dbReference>
<dbReference type="CDD" id="cd02440">
    <property type="entry name" value="AdoMet_MTases"/>
    <property type="match status" value="1"/>
</dbReference>
<keyword evidence="1 5" id="KW-0489">Methyltransferase</keyword>
<keyword evidence="3" id="KW-0949">S-adenosyl-L-methionine</keyword>
<dbReference type="RefSeq" id="WP_012795283.1">
    <property type="nucleotide sequence ID" value="NC_013158.1"/>
</dbReference>
<protein>
    <submittedName>
        <fullName evidence="5">Methyltransferase type 11</fullName>
    </submittedName>
</protein>
<dbReference type="Gene3D" id="3.40.50.150">
    <property type="entry name" value="Vaccinia Virus protein VP39"/>
    <property type="match status" value="1"/>
</dbReference>
<dbReference type="OrthoDB" id="6243at2157"/>
<gene>
    <name evidence="5" type="ordered locus">Huta_0218</name>
</gene>
<evidence type="ECO:0000256" key="2">
    <source>
        <dbReference type="ARBA" id="ARBA00022679"/>
    </source>
</evidence>
<dbReference type="KEGG" id="hut:Huta_0218"/>
<dbReference type="GO" id="GO:0032259">
    <property type="term" value="P:methylation"/>
    <property type="evidence" value="ECO:0007669"/>
    <property type="project" value="UniProtKB-KW"/>
</dbReference>
<dbReference type="InterPro" id="IPR029063">
    <property type="entry name" value="SAM-dependent_MTases_sf"/>
</dbReference>
<keyword evidence="6" id="KW-1185">Reference proteome</keyword>
<proteinExistence type="predicted"/>
<dbReference type="SUPFAM" id="SSF53335">
    <property type="entry name" value="S-adenosyl-L-methionine-dependent methyltransferases"/>
    <property type="match status" value="1"/>
</dbReference>
<dbReference type="GO" id="GO:0008168">
    <property type="term" value="F:methyltransferase activity"/>
    <property type="evidence" value="ECO:0007669"/>
    <property type="project" value="UniProtKB-KW"/>
</dbReference>
<keyword evidence="2 5" id="KW-0808">Transferase</keyword>
<dbReference type="eggNOG" id="arCOG06507">
    <property type="taxonomic scope" value="Archaea"/>
</dbReference>